<feature type="transmembrane region" description="Helical" evidence="1">
    <location>
        <begin position="164"/>
        <end position="195"/>
    </location>
</feature>
<feature type="domain" description="Prepilin peptidase A24 N-terminal" evidence="2">
    <location>
        <begin position="7"/>
        <end position="84"/>
    </location>
</feature>
<dbReference type="GO" id="GO:0004190">
    <property type="term" value="F:aspartic-type endopeptidase activity"/>
    <property type="evidence" value="ECO:0007669"/>
    <property type="project" value="InterPro"/>
</dbReference>
<protein>
    <submittedName>
        <fullName evidence="3">Prepilin peptidase</fullName>
    </submittedName>
</protein>
<dbReference type="GO" id="GO:0006465">
    <property type="term" value="P:signal peptide processing"/>
    <property type="evidence" value="ECO:0007669"/>
    <property type="project" value="TreeGrafter"/>
</dbReference>
<dbReference type="AlphaFoldDB" id="A0A0R2JNA8"/>
<dbReference type="EMBL" id="JQBT01000033">
    <property type="protein sequence ID" value="KRN78610.1"/>
    <property type="molecule type" value="Genomic_DNA"/>
</dbReference>
<dbReference type="PANTHER" id="PTHR30487">
    <property type="entry name" value="TYPE 4 PREPILIN-LIKE PROTEINS LEADER PEPTIDE-PROCESSING ENZYME"/>
    <property type="match status" value="1"/>
</dbReference>
<evidence type="ECO:0000313" key="3">
    <source>
        <dbReference type="EMBL" id="KRN78610.1"/>
    </source>
</evidence>
<feature type="transmembrane region" description="Helical" evidence="1">
    <location>
        <begin position="201"/>
        <end position="221"/>
    </location>
</feature>
<dbReference type="InterPro" id="IPR050882">
    <property type="entry name" value="Prepilin_peptidase/N-MTase"/>
</dbReference>
<sequence length="222" mass="25560">MNFYWFVFGCVIGSFLNVFVSRSLNKTNFISGRSHCDNCQKNLKWYELIPMISYIIQFGKCRNCLTNIPNYVFIFELTMGVAFLEFRPCNIINILLLIFIIILQIISTFDLLTFQFSSYWLLPLLIIALIVTNLSLLKLLTIFIIYFILLALNRRYSMLGNGDIDLMILILIVFGFTAIIHVTLIASLLALFFAIFKKQKIIPFLPFLYFGTLIVNSGGLIA</sequence>
<gene>
    <name evidence="3" type="ORF">IV52_GL000886</name>
</gene>
<dbReference type="Pfam" id="PF06750">
    <property type="entry name" value="A24_N_bact"/>
    <property type="match status" value="1"/>
</dbReference>
<accession>A0A0R2JNA8</accession>
<feature type="transmembrane region" description="Helical" evidence="1">
    <location>
        <begin position="94"/>
        <end position="114"/>
    </location>
</feature>
<evidence type="ECO:0000256" key="1">
    <source>
        <dbReference type="SAM" id="Phobius"/>
    </source>
</evidence>
<dbReference type="PATRIC" id="fig|1122148.6.peg.911"/>
<keyword evidence="1" id="KW-1133">Transmembrane helix</keyword>
<reference evidence="3 4" key="1">
    <citation type="journal article" date="2015" name="Genome Announc.">
        <title>Expanding the biotechnology potential of lactobacilli through comparative genomics of 213 strains and associated genera.</title>
        <authorList>
            <person name="Sun Z."/>
            <person name="Harris H.M."/>
            <person name="McCann A."/>
            <person name="Guo C."/>
            <person name="Argimon S."/>
            <person name="Zhang W."/>
            <person name="Yang X."/>
            <person name="Jeffery I.B."/>
            <person name="Cooney J.C."/>
            <person name="Kagawa T.F."/>
            <person name="Liu W."/>
            <person name="Song Y."/>
            <person name="Salvetti E."/>
            <person name="Wrobel A."/>
            <person name="Rasinkangas P."/>
            <person name="Parkhill J."/>
            <person name="Rea M.C."/>
            <person name="O'Sullivan O."/>
            <person name="Ritari J."/>
            <person name="Douillard F.P."/>
            <person name="Paul Ross R."/>
            <person name="Yang R."/>
            <person name="Briner A.E."/>
            <person name="Felis G.E."/>
            <person name="de Vos W.M."/>
            <person name="Barrangou R."/>
            <person name="Klaenhammer T.R."/>
            <person name="Caufield P.W."/>
            <person name="Cui Y."/>
            <person name="Zhang H."/>
            <person name="O'Toole P.W."/>
        </authorList>
    </citation>
    <scope>NUCLEOTIDE SEQUENCE [LARGE SCALE GENOMIC DNA]</scope>
    <source>
        <strain evidence="3 4">DSM 20690</strain>
    </source>
</reference>
<dbReference type="InterPro" id="IPR010627">
    <property type="entry name" value="Prepilin_pept_A24_N"/>
</dbReference>
<dbReference type="OrthoDB" id="9789291at2"/>
<name>A0A0R2JNA8_9LACO</name>
<keyword evidence="4" id="KW-1185">Reference proteome</keyword>
<evidence type="ECO:0000259" key="2">
    <source>
        <dbReference type="Pfam" id="PF06750"/>
    </source>
</evidence>
<comment type="caution">
    <text evidence="3">The sequence shown here is derived from an EMBL/GenBank/DDBJ whole genome shotgun (WGS) entry which is preliminary data.</text>
</comment>
<proteinExistence type="predicted"/>
<feature type="transmembrane region" description="Helical" evidence="1">
    <location>
        <begin position="120"/>
        <end position="152"/>
    </location>
</feature>
<dbReference type="STRING" id="53444.AYR59_03705"/>
<evidence type="ECO:0000313" key="4">
    <source>
        <dbReference type="Proteomes" id="UP000051565"/>
    </source>
</evidence>
<dbReference type="PANTHER" id="PTHR30487:SF0">
    <property type="entry name" value="PREPILIN LEADER PEPTIDASE_N-METHYLTRANSFERASE-RELATED"/>
    <property type="match status" value="1"/>
</dbReference>
<keyword evidence="1" id="KW-0812">Transmembrane</keyword>
<feature type="transmembrane region" description="Helical" evidence="1">
    <location>
        <begin position="6"/>
        <end position="24"/>
    </location>
</feature>
<organism evidence="3 4">
    <name type="scientific">Fructilactobacillus lindneri DSM 20690 = JCM 11027</name>
    <dbReference type="NCBI Taxonomy" id="1122148"/>
    <lineage>
        <taxon>Bacteria</taxon>
        <taxon>Bacillati</taxon>
        <taxon>Bacillota</taxon>
        <taxon>Bacilli</taxon>
        <taxon>Lactobacillales</taxon>
        <taxon>Lactobacillaceae</taxon>
        <taxon>Fructilactobacillus</taxon>
    </lineage>
</organism>
<dbReference type="RefSeq" id="WP_054645870.1">
    <property type="nucleotide sequence ID" value="NZ_FUXS01000002.1"/>
</dbReference>
<dbReference type="GeneID" id="61249984"/>
<dbReference type="Proteomes" id="UP000051565">
    <property type="component" value="Unassembled WGS sequence"/>
</dbReference>
<dbReference type="GO" id="GO:0005886">
    <property type="term" value="C:plasma membrane"/>
    <property type="evidence" value="ECO:0007669"/>
    <property type="project" value="UniProtKB-SubCell"/>
</dbReference>
<keyword evidence="1" id="KW-0472">Membrane</keyword>